<sequence>WRPPMNHNSVRLVDGGSRCAGTVLVLYGETWATVCDDGWDMSDATVVCRELGCGEAVDAPGASHFGPGSGSLWIDEVDCDGSESTLKNCKSRDLGEHCNHGEDAGVICTGKMATGWGSH</sequence>
<dbReference type="InterPro" id="IPR001190">
    <property type="entry name" value="SRCR"/>
</dbReference>
<feature type="domain" description="SRCR" evidence="5">
    <location>
        <begin position="10"/>
        <end position="109"/>
    </location>
</feature>
<evidence type="ECO:0000256" key="4">
    <source>
        <dbReference type="PROSITE-ProRule" id="PRU00196"/>
    </source>
</evidence>
<dbReference type="Gene3D" id="3.10.250.10">
    <property type="entry name" value="SRCR-like domain"/>
    <property type="match status" value="1"/>
</dbReference>
<keyword evidence="3 4" id="KW-1015">Disulfide bond</keyword>
<dbReference type="PANTHER" id="PTHR19331">
    <property type="entry name" value="SCAVENGER RECEPTOR DOMAIN-CONTAINING"/>
    <property type="match status" value="1"/>
</dbReference>
<evidence type="ECO:0000256" key="1">
    <source>
        <dbReference type="ARBA" id="ARBA00022729"/>
    </source>
</evidence>
<keyword evidence="2" id="KW-0677">Repeat</keyword>
<dbReference type="PRINTS" id="PR00258">
    <property type="entry name" value="SPERACTRCPTR"/>
</dbReference>
<evidence type="ECO:0000259" key="5">
    <source>
        <dbReference type="PROSITE" id="PS50287"/>
    </source>
</evidence>
<dbReference type="PROSITE" id="PS50287">
    <property type="entry name" value="SRCR_2"/>
    <property type="match status" value="1"/>
</dbReference>
<dbReference type="Proteomes" id="UP000694621">
    <property type="component" value="Unplaced"/>
</dbReference>
<dbReference type="SUPFAM" id="SSF56487">
    <property type="entry name" value="SRCR-like"/>
    <property type="match status" value="1"/>
</dbReference>
<dbReference type="PANTHER" id="PTHR19331:SF487">
    <property type="entry name" value="SOLUBLE SCAVENGER RECEPTOR CYSTEINE-RICH DOMAIN-CONTAINING PROTEIN SSC5D"/>
    <property type="match status" value="1"/>
</dbReference>
<comment type="caution">
    <text evidence="4">Lacks conserved residue(s) required for the propagation of feature annotation.</text>
</comment>
<protein>
    <recommendedName>
        <fullName evidence="5">SRCR domain-containing protein</fullName>
    </recommendedName>
</protein>
<name>A0A8B9GS99_ASTMX</name>
<evidence type="ECO:0000313" key="6">
    <source>
        <dbReference type="Ensembl" id="ENSAMXP00005002550.1"/>
    </source>
</evidence>
<dbReference type="SMART" id="SM00202">
    <property type="entry name" value="SR"/>
    <property type="match status" value="1"/>
</dbReference>
<evidence type="ECO:0000256" key="3">
    <source>
        <dbReference type="ARBA" id="ARBA00023157"/>
    </source>
</evidence>
<dbReference type="AlphaFoldDB" id="A0A8B9GS99"/>
<keyword evidence="1" id="KW-0732">Signal</keyword>
<feature type="disulfide bond" evidence="4">
    <location>
        <begin position="79"/>
        <end position="89"/>
    </location>
</feature>
<evidence type="ECO:0000256" key="2">
    <source>
        <dbReference type="ARBA" id="ARBA00022737"/>
    </source>
</evidence>
<organism evidence="6 7">
    <name type="scientific">Astyanax mexicanus</name>
    <name type="common">Blind cave fish</name>
    <name type="synonym">Astyanax fasciatus mexicanus</name>
    <dbReference type="NCBI Taxonomy" id="7994"/>
    <lineage>
        <taxon>Eukaryota</taxon>
        <taxon>Metazoa</taxon>
        <taxon>Chordata</taxon>
        <taxon>Craniata</taxon>
        <taxon>Vertebrata</taxon>
        <taxon>Euteleostomi</taxon>
        <taxon>Actinopterygii</taxon>
        <taxon>Neopterygii</taxon>
        <taxon>Teleostei</taxon>
        <taxon>Ostariophysi</taxon>
        <taxon>Characiformes</taxon>
        <taxon>Characoidei</taxon>
        <taxon>Acestrorhamphidae</taxon>
        <taxon>Acestrorhamphinae</taxon>
        <taxon>Astyanax</taxon>
    </lineage>
</organism>
<dbReference type="InterPro" id="IPR036772">
    <property type="entry name" value="SRCR-like_dom_sf"/>
</dbReference>
<reference evidence="6" key="1">
    <citation type="submission" date="2025-08" db="UniProtKB">
        <authorList>
            <consortium name="Ensembl"/>
        </authorList>
    </citation>
    <scope>IDENTIFICATION</scope>
</reference>
<evidence type="ECO:0000313" key="7">
    <source>
        <dbReference type="Proteomes" id="UP000694621"/>
    </source>
</evidence>
<dbReference type="Ensembl" id="ENSAMXT00005002857.1">
    <property type="protein sequence ID" value="ENSAMXP00005002550.1"/>
    <property type="gene ID" value="ENSAMXG00005001471.1"/>
</dbReference>
<dbReference type="GO" id="GO:0016020">
    <property type="term" value="C:membrane"/>
    <property type="evidence" value="ECO:0007669"/>
    <property type="project" value="InterPro"/>
</dbReference>
<proteinExistence type="predicted"/>
<accession>A0A8B9GS99</accession>
<dbReference type="FunFam" id="3.10.250.10:FF:000002">
    <property type="entry name" value="Scavenger receptor cysteine-rich type 1 protein M130"/>
    <property type="match status" value="1"/>
</dbReference>
<dbReference type="Pfam" id="PF00530">
    <property type="entry name" value="SRCR"/>
    <property type="match status" value="1"/>
</dbReference>